<dbReference type="GO" id="GO:0003700">
    <property type="term" value="F:DNA-binding transcription factor activity"/>
    <property type="evidence" value="ECO:0007669"/>
    <property type="project" value="InterPro"/>
</dbReference>
<proteinExistence type="predicted"/>
<evidence type="ECO:0000313" key="6">
    <source>
        <dbReference type="Proteomes" id="UP000199385"/>
    </source>
</evidence>
<dbReference type="InterPro" id="IPR000835">
    <property type="entry name" value="HTH_MarR-typ"/>
</dbReference>
<sequence>MRRSERKRRDPDLGVLSSRLLFAVQEELFDTLAQQGHAQLRPQHGAVLAYLDPDGSRAVDLALRSGQHKQVVGKLIDELEALGYLERHPDPADRRAKLVVPTARGLDQMSRSDAILAAIDQRYAEALGPDRYAEFKRTLAEVTERQRAWRAGPGER</sequence>
<dbReference type="STRING" id="261654.GA0070611_0453"/>
<dbReference type="InterPro" id="IPR039422">
    <property type="entry name" value="MarR/SlyA-like"/>
</dbReference>
<dbReference type="InterPro" id="IPR023187">
    <property type="entry name" value="Tscrpt_reg_MarR-type_CS"/>
</dbReference>
<dbReference type="Gene3D" id="1.10.10.10">
    <property type="entry name" value="Winged helix-like DNA-binding domain superfamily/Winged helix DNA-binding domain"/>
    <property type="match status" value="1"/>
</dbReference>
<reference evidence="6" key="1">
    <citation type="submission" date="2016-06" db="EMBL/GenBank/DDBJ databases">
        <authorList>
            <person name="Varghese N."/>
            <person name="Submissions Spin"/>
        </authorList>
    </citation>
    <scope>NUCLEOTIDE SEQUENCE [LARGE SCALE GENOMIC DNA]</scope>
    <source>
        <strain evidence="6">DSM 44815</strain>
    </source>
</reference>
<evidence type="ECO:0000256" key="2">
    <source>
        <dbReference type="ARBA" id="ARBA00023125"/>
    </source>
</evidence>
<dbReference type="InterPro" id="IPR036388">
    <property type="entry name" value="WH-like_DNA-bd_sf"/>
</dbReference>
<dbReference type="GO" id="GO:0003677">
    <property type="term" value="F:DNA binding"/>
    <property type="evidence" value="ECO:0007669"/>
    <property type="project" value="UniProtKB-KW"/>
</dbReference>
<dbReference type="Pfam" id="PF12802">
    <property type="entry name" value="MarR_2"/>
    <property type="match status" value="1"/>
</dbReference>
<dbReference type="PANTHER" id="PTHR33164">
    <property type="entry name" value="TRANSCRIPTIONAL REGULATOR, MARR FAMILY"/>
    <property type="match status" value="1"/>
</dbReference>
<accession>A0A1A8Z2V7</accession>
<dbReference type="PROSITE" id="PS50995">
    <property type="entry name" value="HTH_MARR_2"/>
    <property type="match status" value="1"/>
</dbReference>
<keyword evidence="1" id="KW-0805">Transcription regulation</keyword>
<dbReference type="SUPFAM" id="SSF46785">
    <property type="entry name" value="Winged helix' DNA-binding domain"/>
    <property type="match status" value="1"/>
</dbReference>
<organism evidence="5 6">
    <name type="scientific">Micromonospora auratinigra</name>
    <dbReference type="NCBI Taxonomy" id="261654"/>
    <lineage>
        <taxon>Bacteria</taxon>
        <taxon>Bacillati</taxon>
        <taxon>Actinomycetota</taxon>
        <taxon>Actinomycetes</taxon>
        <taxon>Micromonosporales</taxon>
        <taxon>Micromonosporaceae</taxon>
        <taxon>Micromonospora</taxon>
    </lineage>
</organism>
<dbReference type="GO" id="GO:0006950">
    <property type="term" value="P:response to stress"/>
    <property type="evidence" value="ECO:0007669"/>
    <property type="project" value="TreeGrafter"/>
</dbReference>
<dbReference type="OrthoDB" id="122135at2"/>
<dbReference type="AlphaFoldDB" id="A0A1A8Z2V7"/>
<evidence type="ECO:0000259" key="4">
    <source>
        <dbReference type="PROSITE" id="PS50995"/>
    </source>
</evidence>
<evidence type="ECO:0000256" key="3">
    <source>
        <dbReference type="ARBA" id="ARBA00023163"/>
    </source>
</evidence>
<evidence type="ECO:0000313" key="5">
    <source>
        <dbReference type="EMBL" id="SBT38160.1"/>
    </source>
</evidence>
<dbReference type="InterPro" id="IPR036390">
    <property type="entry name" value="WH_DNA-bd_sf"/>
</dbReference>
<name>A0A1A8Z2V7_9ACTN</name>
<dbReference type="SMART" id="SM00347">
    <property type="entry name" value="HTH_MARR"/>
    <property type="match status" value="1"/>
</dbReference>
<gene>
    <name evidence="5" type="ORF">GA0070611_0453</name>
</gene>
<protein>
    <submittedName>
        <fullName evidence="5">DNA-binding transcriptional regulator, MarR family</fullName>
    </submittedName>
</protein>
<dbReference type="PANTHER" id="PTHR33164:SF99">
    <property type="entry name" value="MARR FAMILY REGULATORY PROTEIN"/>
    <property type="match status" value="1"/>
</dbReference>
<dbReference type="EMBL" id="LT594323">
    <property type="protein sequence ID" value="SBT38160.1"/>
    <property type="molecule type" value="Genomic_DNA"/>
</dbReference>
<dbReference type="PROSITE" id="PS01117">
    <property type="entry name" value="HTH_MARR_1"/>
    <property type="match status" value="1"/>
</dbReference>
<keyword evidence="6" id="KW-1185">Reference proteome</keyword>
<keyword evidence="3" id="KW-0804">Transcription</keyword>
<keyword evidence="2 5" id="KW-0238">DNA-binding</keyword>
<feature type="domain" description="HTH marR-type" evidence="4">
    <location>
        <begin position="1"/>
        <end position="144"/>
    </location>
</feature>
<dbReference type="RefSeq" id="WP_091656464.1">
    <property type="nucleotide sequence ID" value="NZ_LT594323.1"/>
</dbReference>
<dbReference type="PATRIC" id="fig|261654.4.peg.458"/>
<dbReference type="Proteomes" id="UP000199385">
    <property type="component" value="Chromosome I"/>
</dbReference>
<evidence type="ECO:0000256" key="1">
    <source>
        <dbReference type="ARBA" id="ARBA00023015"/>
    </source>
</evidence>